<feature type="domain" description="C2" evidence="8">
    <location>
        <begin position="270"/>
        <end position="384"/>
    </location>
</feature>
<feature type="compositionally biased region" description="Basic and acidic residues" evidence="6">
    <location>
        <begin position="620"/>
        <end position="629"/>
    </location>
</feature>
<reference evidence="10" key="1">
    <citation type="submission" date="2019-08" db="EMBL/GenBank/DDBJ databases">
        <title>Reference gene set and small RNA set construction with multiple tissues from Davidia involucrata Baill.</title>
        <authorList>
            <person name="Yang H."/>
            <person name="Zhou C."/>
            <person name="Li G."/>
            <person name="Wang J."/>
            <person name="Gao P."/>
            <person name="Wang M."/>
            <person name="Wang R."/>
            <person name="Zhao Y."/>
        </authorList>
    </citation>
    <scope>NUCLEOTIDE SEQUENCE</scope>
    <source>
        <tissue evidence="10">Mixed with DoveR01_LX</tissue>
    </source>
</reference>
<dbReference type="SMART" id="SM00239">
    <property type="entry name" value="C2"/>
    <property type="match status" value="1"/>
</dbReference>
<evidence type="ECO:0008006" key="11">
    <source>
        <dbReference type="Google" id="ProtNLM"/>
    </source>
</evidence>
<dbReference type="Pfam" id="PF00168">
    <property type="entry name" value="C2"/>
    <property type="match status" value="1"/>
</dbReference>
<feature type="compositionally biased region" description="Low complexity" evidence="6">
    <location>
        <begin position="600"/>
        <end position="613"/>
    </location>
</feature>
<evidence type="ECO:0000256" key="4">
    <source>
        <dbReference type="ARBA" id="ARBA00023121"/>
    </source>
</evidence>
<feature type="region of interest" description="Disordered" evidence="6">
    <location>
        <begin position="690"/>
        <end position="717"/>
    </location>
</feature>
<dbReference type="EMBL" id="GHES01012271">
    <property type="protein sequence ID" value="MPA42830.1"/>
    <property type="molecule type" value="Transcribed_RNA"/>
</dbReference>
<proteinExistence type="predicted"/>
<evidence type="ECO:0000256" key="1">
    <source>
        <dbReference type="ARBA" id="ARBA00004370"/>
    </source>
</evidence>
<keyword evidence="4" id="KW-0446">Lipid-binding</keyword>
<feature type="compositionally biased region" description="Low complexity" evidence="6">
    <location>
        <begin position="660"/>
        <end position="673"/>
    </location>
</feature>
<dbReference type="InterPro" id="IPR031468">
    <property type="entry name" value="SMP_LBD"/>
</dbReference>
<organism evidence="10">
    <name type="scientific">Davidia involucrata</name>
    <name type="common">Dove tree</name>
    <dbReference type="NCBI Taxonomy" id="16924"/>
    <lineage>
        <taxon>Eukaryota</taxon>
        <taxon>Viridiplantae</taxon>
        <taxon>Streptophyta</taxon>
        <taxon>Embryophyta</taxon>
        <taxon>Tracheophyta</taxon>
        <taxon>Spermatophyta</taxon>
        <taxon>Magnoliopsida</taxon>
        <taxon>eudicotyledons</taxon>
        <taxon>Gunneridae</taxon>
        <taxon>Pentapetalae</taxon>
        <taxon>asterids</taxon>
        <taxon>Cornales</taxon>
        <taxon>Nyssaceae</taxon>
        <taxon>Davidia</taxon>
    </lineage>
</organism>
<evidence type="ECO:0000256" key="5">
    <source>
        <dbReference type="ARBA" id="ARBA00023136"/>
    </source>
</evidence>
<keyword evidence="3" id="KW-0445">Lipid transport</keyword>
<evidence type="ECO:0000256" key="7">
    <source>
        <dbReference type="SAM" id="Phobius"/>
    </source>
</evidence>
<evidence type="ECO:0000259" key="8">
    <source>
        <dbReference type="PROSITE" id="PS50004"/>
    </source>
</evidence>
<feature type="compositionally biased region" description="Basic and acidic residues" evidence="6">
    <location>
        <begin position="516"/>
        <end position="526"/>
    </location>
</feature>
<dbReference type="AlphaFoldDB" id="A0A5B6ZF40"/>
<accession>A0A5B6ZF40</accession>
<evidence type="ECO:0000313" key="10">
    <source>
        <dbReference type="EMBL" id="MPA42830.1"/>
    </source>
</evidence>
<gene>
    <name evidence="10" type="ORF">Din_012271</name>
</gene>
<keyword evidence="2" id="KW-0813">Transport</keyword>
<dbReference type="InterPro" id="IPR035892">
    <property type="entry name" value="C2_domain_sf"/>
</dbReference>
<dbReference type="PROSITE" id="PS51847">
    <property type="entry name" value="SMP"/>
    <property type="match status" value="1"/>
</dbReference>
<dbReference type="GO" id="GO:0016020">
    <property type="term" value="C:membrane"/>
    <property type="evidence" value="ECO:0007669"/>
    <property type="project" value="UniProtKB-SubCell"/>
</dbReference>
<dbReference type="GO" id="GO:0008289">
    <property type="term" value="F:lipid binding"/>
    <property type="evidence" value="ECO:0007669"/>
    <property type="project" value="UniProtKB-KW"/>
</dbReference>
<dbReference type="PROSITE" id="PS50004">
    <property type="entry name" value="C2"/>
    <property type="match status" value="1"/>
</dbReference>
<feature type="region of interest" description="Disordered" evidence="6">
    <location>
        <begin position="731"/>
        <end position="767"/>
    </location>
</feature>
<dbReference type="Gene3D" id="2.60.40.150">
    <property type="entry name" value="C2 domain"/>
    <property type="match status" value="1"/>
</dbReference>
<dbReference type="CDD" id="cd00030">
    <property type="entry name" value="C2"/>
    <property type="match status" value="1"/>
</dbReference>
<evidence type="ECO:0000256" key="6">
    <source>
        <dbReference type="SAM" id="MobiDB-lite"/>
    </source>
</evidence>
<evidence type="ECO:0000256" key="2">
    <source>
        <dbReference type="ARBA" id="ARBA00022448"/>
    </source>
</evidence>
<dbReference type="CDD" id="cd21669">
    <property type="entry name" value="SMP_SF"/>
    <property type="match status" value="1"/>
</dbReference>
<keyword evidence="5 7" id="KW-0472">Membrane</keyword>
<dbReference type="PANTHER" id="PTHR47042:SF4">
    <property type="entry name" value="OS02G0313700 PROTEIN"/>
    <property type="match status" value="1"/>
</dbReference>
<evidence type="ECO:0000256" key="3">
    <source>
        <dbReference type="ARBA" id="ARBA00023055"/>
    </source>
</evidence>
<name>A0A5B6ZF40_DAVIN</name>
<dbReference type="InterPro" id="IPR052847">
    <property type="entry name" value="Ext_Synaptotagmin/KAHRP-like"/>
</dbReference>
<sequence>MGIAEASIIHHVSIVLLLLWLLSSFNYCHPVAYFISLIYLYLVHERYIMRLRRKLQSEEKRQTYQRRVLSDSETVRWLNHAVEKIWPVCMEQIVSQKILLPIVPWFLQKYKPWTAKEAVVQHLYLGRSPPIFTDMRVLRQSTGDDHLVLELGMNFRTADDMSAILAVKLRRRLGFGMRAKLHLMGMHIEGKVLIGVKFLRQWPFLGRLRVCFVEPPYFQMTVKPIFTRGLDVTELPGIAGWLDKLLAVAFEQTLVEPNMLVVDVEKFASPHPESWFSVDEKEPVAYAMVEVVEAADMKPSDLNGLADPYVAGQLGPYRFKTKTQRKTLAPKWHEEFKIPICSWESPNVLTIEVRDKDHFVDDTLGDCSVNISDLRDGQRHDMWLSLQKIKMGRLHLTVTVVEGNVKGVDQPCDVETLNNEYTGNSFATETALRGSFSSGSSEKSPKVADKFEPIDIEGQQETGIWVHSPGSEVSQIWEPRKGKSRLLDTQILGEGSDSIGSFNSSASGSYQNDNSSHADESMEGNKGRTMNRVRWGLQKIGSAFHRSPRNEDKSGSIVEPVPSPHVNLRAVNARQIGVKLIVEDNLSAPSSVNVPKAEGIESPEGSGPESPSKGHGKGMAKSDLKHADKSACGIKHIFSRKGSRKSEHGSGLAVTERDVSVGSDSSDGSLPPSVYTPRVKVIQVVSNPISSCGNDSFKSKEHVQTTPSDPAMNIEDPFSNVSFEGLERVADDTSIGTEGNDDELVEESSNPKLPEENVLEEKRENLS</sequence>
<dbReference type="GO" id="GO:0006869">
    <property type="term" value="P:lipid transport"/>
    <property type="evidence" value="ECO:0007669"/>
    <property type="project" value="UniProtKB-KW"/>
</dbReference>
<evidence type="ECO:0000259" key="9">
    <source>
        <dbReference type="PROSITE" id="PS51847"/>
    </source>
</evidence>
<feature type="domain" description="SMP-LTD" evidence="9">
    <location>
        <begin position="71"/>
        <end position="265"/>
    </location>
</feature>
<keyword evidence="7" id="KW-0812">Transmembrane</keyword>
<feature type="compositionally biased region" description="Low complexity" evidence="6">
    <location>
        <begin position="497"/>
        <end position="509"/>
    </location>
</feature>
<feature type="region of interest" description="Disordered" evidence="6">
    <location>
        <begin position="590"/>
        <end position="674"/>
    </location>
</feature>
<feature type="region of interest" description="Disordered" evidence="6">
    <location>
        <begin position="497"/>
        <end position="529"/>
    </location>
</feature>
<dbReference type="InterPro" id="IPR000008">
    <property type="entry name" value="C2_dom"/>
</dbReference>
<comment type="subcellular location">
    <subcellularLocation>
        <location evidence="1">Membrane</location>
    </subcellularLocation>
</comment>
<dbReference type="PANTHER" id="PTHR47042">
    <property type="entry name" value="C2 DOMAIN-CONTAINING PROTEIN-LIKE"/>
    <property type="match status" value="1"/>
</dbReference>
<protein>
    <recommendedName>
        <fullName evidence="11">C2 domain-containing protein</fullName>
    </recommendedName>
</protein>
<dbReference type="SUPFAM" id="SSF49562">
    <property type="entry name" value="C2 domain (Calcium/lipid-binding domain, CaLB)"/>
    <property type="match status" value="1"/>
</dbReference>
<keyword evidence="7" id="KW-1133">Transmembrane helix</keyword>
<feature type="region of interest" description="Disordered" evidence="6">
    <location>
        <begin position="542"/>
        <end position="563"/>
    </location>
</feature>
<feature type="transmembrane region" description="Helical" evidence="7">
    <location>
        <begin position="7"/>
        <end position="25"/>
    </location>
</feature>
<feature type="compositionally biased region" description="Basic and acidic residues" evidence="6">
    <location>
        <begin position="753"/>
        <end position="767"/>
    </location>
</feature>